<dbReference type="EMBL" id="FNBM01000002">
    <property type="protein sequence ID" value="SDF22753.1"/>
    <property type="molecule type" value="Genomic_DNA"/>
</dbReference>
<evidence type="ECO:0000256" key="1">
    <source>
        <dbReference type="SAM" id="MobiDB-lite"/>
    </source>
</evidence>
<feature type="region of interest" description="Disordered" evidence="1">
    <location>
        <begin position="145"/>
        <end position="175"/>
    </location>
</feature>
<dbReference type="STRING" id="640205.SAMN05216381_1074"/>
<dbReference type="OrthoDB" id="9155690at2"/>
<dbReference type="RefSeq" id="WP_092365564.1">
    <property type="nucleotide sequence ID" value="NZ_FNBM01000002.1"/>
</dbReference>
<evidence type="ECO:0000313" key="3">
    <source>
        <dbReference type="Proteomes" id="UP000243378"/>
    </source>
</evidence>
<reference evidence="2 3" key="1">
    <citation type="submission" date="2016-10" db="EMBL/GenBank/DDBJ databases">
        <authorList>
            <person name="de Groot N.N."/>
        </authorList>
    </citation>
    <scope>NUCLEOTIDE SEQUENCE [LARGE SCALE GENOMIC DNA]</scope>
    <source>
        <strain evidence="2 3">LMG 25475</strain>
    </source>
</reference>
<protein>
    <submittedName>
        <fullName evidence="2">Phage DNA packaging protein, Nu1 subunit of terminase</fullName>
    </submittedName>
</protein>
<feature type="compositionally biased region" description="Acidic residues" evidence="1">
    <location>
        <begin position="150"/>
        <end position="175"/>
    </location>
</feature>
<dbReference type="SUPFAM" id="SSF46955">
    <property type="entry name" value="Putative DNA-binding domain"/>
    <property type="match status" value="1"/>
</dbReference>
<organism evidence="2 3">
    <name type="scientific">Phytopseudomonas seleniipraecipitans</name>
    <dbReference type="NCBI Taxonomy" id="640205"/>
    <lineage>
        <taxon>Bacteria</taxon>
        <taxon>Pseudomonadati</taxon>
        <taxon>Pseudomonadota</taxon>
        <taxon>Gammaproteobacteria</taxon>
        <taxon>Pseudomonadales</taxon>
        <taxon>Pseudomonadaceae</taxon>
        <taxon>Phytopseudomonas</taxon>
    </lineage>
</organism>
<proteinExistence type="predicted"/>
<evidence type="ECO:0000313" key="2">
    <source>
        <dbReference type="EMBL" id="SDF22753.1"/>
    </source>
</evidence>
<gene>
    <name evidence="2" type="ORF">SAMN05216381_1074</name>
</gene>
<dbReference type="InterPro" id="IPR009061">
    <property type="entry name" value="DNA-bd_dom_put_sf"/>
</dbReference>
<dbReference type="Pfam" id="PF07471">
    <property type="entry name" value="Phage_Nu1"/>
    <property type="match status" value="1"/>
</dbReference>
<dbReference type="Proteomes" id="UP000243378">
    <property type="component" value="Unassembled WGS sequence"/>
</dbReference>
<dbReference type="AlphaFoldDB" id="A0A1G7JCY2"/>
<dbReference type="InterPro" id="IPR036388">
    <property type="entry name" value="WH-like_DNA-bd_sf"/>
</dbReference>
<accession>A0A1G7JCY2</accession>
<dbReference type="InterPro" id="IPR010906">
    <property type="entry name" value="Phage_lambda_Nu1_terminase-ssu"/>
</dbReference>
<name>A0A1G7JCY2_9GAMM</name>
<sequence length="175" mass="19355">MGLQVSKAELGELVGRDERTLSRWQTAGMPVLEFGQGRGHENLYDSQAVIEWLMQQAALNGKKESSRDRLDRVRADREELAMAKDIGEVAVVADLVGRFEAMIQAAKIELLNTLPENLASELSARYGVEVDDQLIRDPIEAILRELANYDPDDDDPSDGDPFGSDDPEDAEEDGP</sequence>
<dbReference type="Gene3D" id="1.10.10.10">
    <property type="entry name" value="Winged helix-like DNA-binding domain superfamily/Winged helix DNA-binding domain"/>
    <property type="match status" value="1"/>
</dbReference>